<dbReference type="InterPro" id="IPR005877">
    <property type="entry name" value="YSIRK_signal_dom"/>
</dbReference>
<organism evidence="8 9">
    <name type="scientific">Facklamia hominis</name>
    <dbReference type="NCBI Taxonomy" id="178214"/>
    <lineage>
        <taxon>Bacteria</taxon>
        <taxon>Bacillati</taxon>
        <taxon>Bacillota</taxon>
        <taxon>Bacilli</taxon>
        <taxon>Lactobacillales</taxon>
        <taxon>Aerococcaceae</taxon>
        <taxon>Facklamia</taxon>
    </lineage>
</organism>
<feature type="compositionally biased region" description="Polar residues" evidence="5">
    <location>
        <begin position="1143"/>
        <end position="1165"/>
    </location>
</feature>
<keyword evidence="4" id="KW-0572">Peptidoglycan-anchor</keyword>
<dbReference type="InterPro" id="IPR041498">
    <property type="entry name" value="Big_6"/>
</dbReference>
<feature type="region of interest" description="Disordered" evidence="5">
    <location>
        <begin position="1061"/>
        <end position="1294"/>
    </location>
</feature>
<protein>
    <submittedName>
        <fullName evidence="8">Rib/alpha-like domain-containing protein</fullName>
    </submittedName>
</protein>
<dbReference type="Pfam" id="PF17936">
    <property type="entry name" value="Big_6"/>
    <property type="match status" value="1"/>
</dbReference>
<evidence type="ECO:0000259" key="7">
    <source>
        <dbReference type="PROSITE" id="PS50847"/>
    </source>
</evidence>
<feature type="domain" description="Gram-positive cocci surface proteins LPxTG" evidence="7">
    <location>
        <begin position="1675"/>
        <end position="1708"/>
    </location>
</feature>
<evidence type="ECO:0000256" key="1">
    <source>
        <dbReference type="ARBA" id="ARBA00022512"/>
    </source>
</evidence>
<feature type="compositionally biased region" description="Basic and acidic residues" evidence="5">
    <location>
        <begin position="1413"/>
        <end position="1423"/>
    </location>
</feature>
<keyword evidence="6" id="KW-1133">Transmembrane helix</keyword>
<evidence type="ECO:0000313" key="9">
    <source>
        <dbReference type="Proteomes" id="UP001229251"/>
    </source>
</evidence>
<evidence type="ECO:0000256" key="6">
    <source>
        <dbReference type="SAM" id="Phobius"/>
    </source>
</evidence>
<reference evidence="8" key="1">
    <citation type="submission" date="2023-05" db="EMBL/GenBank/DDBJ databases">
        <title>Cataloging the Phylogenetic Diversity of Human Bladder Bacteria.</title>
        <authorList>
            <person name="Du J."/>
        </authorList>
    </citation>
    <scope>NUCLEOTIDE SEQUENCE</scope>
    <source>
        <strain evidence="8">UMB1231</strain>
    </source>
</reference>
<dbReference type="RefSeq" id="WP_006907883.1">
    <property type="nucleotide sequence ID" value="NZ_JASOOE010000009.1"/>
</dbReference>
<dbReference type="InterPro" id="IPR013783">
    <property type="entry name" value="Ig-like_fold"/>
</dbReference>
<feature type="compositionally biased region" description="Basic and acidic residues" evidence="5">
    <location>
        <begin position="1124"/>
        <end position="1138"/>
    </location>
</feature>
<comment type="caution">
    <text evidence="8">The sequence shown here is derived from an EMBL/GenBank/DDBJ whole genome shotgun (WGS) entry which is preliminary data.</text>
</comment>
<gene>
    <name evidence="8" type="ORF">QP433_05440</name>
</gene>
<dbReference type="NCBIfam" id="TIGR01167">
    <property type="entry name" value="LPXTG_anchor"/>
    <property type="match status" value="1"/>
</dbReference>
<feature type="compositionally biased region" description="Basic and acidic residues" evidence="5">
    <location>
        <begin position="1081"/>
        <end position="1094"/>
    </location>
</feature>
<dbReference type="Pfam" id="PF04650">
    <property type="entry name" value="YSIRK_signal"/>
    <property type="match status" value="1"/>
</dbReference>
<dbReference type="Proteomes" id="UP001229251">
    <property type="component" value="Unassembled WGS sequence"/>
</dbReference>
<dbReference type="InterPro" id="IPR044055">
    <property type="entry name" value="RibLong"/>
</dbReference>
<proteinExistence type="predicted"/>
<dbReference type="NCBIfam" id="NF038186">
    <property type="entry name" value="YPDG_rpt"/>
    <property type="match status" value="1"/>
</dbReference>
<evidence type="ECO:0000256" key="5">
    <source>
        <dbReference type="SAM" id="MobiDB-lite"/>
    </source>
</evidence>
<dbReference type="NCBIfam" id="TIGR02331">
    <property type="entry name" value="rib_alpha"/>
    <property type="match status" value="2"/>
</dbReference>
<dbReference type="InterPro" id="IPR019931">
    <property type="entry name" value="LPXTG_anchor"/>
</dbReference>
<feature type="compositionally biased region" description="Polar residues" evidence="5">
    <location>
        <begin position="1524"/>
        <end position="1547"/>
    </location>
</feature>
<feature type="compositionally biased region" description="Acidic residues" evidence="5">
    <location>
        <begin position="1111"/>
        <end position="1123"/>
    </location>
</feature>
<feature type="compositionally biased region" description="Acidic residues" evidence="5">
    <location>
        <begin position="1465"/>
        <end position="1475"/>
    </location>
</feature>
<evidence type="ECO:0000256" key="3">
    <source>
        <dbReference type="ARBA" id="ARBA00022729"/>
    </source>
</evidence>
<dbReference type="InterPro" id="IPR059115">
    <property type="entry name" value="Rib"/>
</dbReference>
<dbReference type="EMBL" id="JASOOE010000009">
    <property type="protein sequence ID" value="MDK7187418.1"/>
    <property type="molecule type" value="Genomic_DNA"/>
</dbReference>
<dbReference type="Gene3D" id="2.60.40.10">
    <property type="entry name" value="Immunoglobulins"/>
    <property type="match status" value="2"/>
</dbReference>
<dbReference type="Pfam" id="PF18957">
    <property type="entry name" value="RibLong"/>
    <property type="match status" value="1"/>
</dbReference>
<keyword evidence="6" id="KW-0472">Membrane</keyword>
<evidence type="ECO:0000313" key="8">
    <source>
        <dbReference type="EMBL" id="MDK7187418.1"/>
    </source>
</evidence>
<keyword evidence="3" id="KW-0732">Signal</keyword>
<sequence>MVGKNNDQMLRQKEANRIERYGIRRLSVGVASVAVAGWLMMANTHFAQAAELDQSGNAPQAETLETDAQSDPELASDNEDNQAESESQATDQAEPETEALATDPELKAQDLDKDTAGIEELSDESSPELVSKAYLGEPALRSANIQEVQKEAIYSPGQSGDTQSYSGTVYLYRHNKLSSVGTETLSGVNVYLQWVDYDGYVSHVYKTVSRPDGSYTFNFQNSEVDKFGNVHHFQLAANPNFSIRTWADNPNPENYEVVKPGDNKYGFHTRLNRVNENWDFTAGVNRIISGQVAFQEKSRMNDWLHKPEDQWTKAPNSEGVWTNQGDYGRVSGYVWYENGDPRGSIADGWKQDSWDVNATGTKVVASYVNDEVARRFDAWKEANPEYGINELKAGQEKIIREYEAEHGKGSHIAESVVGTVEQNGYYYLPFRGLYGVSHTQQNAGLAVSHTISDEEYGQLVKDEDLSHANLMAWNGTIGQKHRHINRDYMYVSPMIDNYAIWGNTSQNNVFEALTNNALLPVGVNNVASYNINNVNFAALAAQPMHDIKVFDSHENFAKPSDTAENDTAGLLPNQQYKIRWFKDGQPIGEVSTLNSDHVGRIGSVPITIPSDLSAPAIYTSAVFYGNSAADDLTTALAADSLVATPGMTYQPIEVQAGQEAKTEAPYFTDKENKEYKPDFKGSKKPKFEYVKRIVTTNAKDQKQVEYQPLTTVEVDGQAIKVSVDPTTGVVTVPAEETAKLTPGTQIKVPVSVVFENGLRMNADAVITIEDGRKDQEKYQAHYPAETAEFGKAFTGKQPSFKQVDLEGKESDLEFNKVPLSKDPAKPAFVISNPTRGASIDPNTGAISLPAEELSKTPGETITVPVTVTYEDGSSDQVNAEIKVSSPDVIDRTDHPDAPVPEGYHKVDFAAGEGIDKLVDNKVYHVKKGSSLRADQYPTPLVKEGYTEPKWSVEAGTPIESDQTVTVTARKLDPEEAHMTLTPRSQNVLEYEEITPVTPELTNLPVGGRLEVKIDGQATYPGLTVDPETGIVTGTPEITNWTPEEETRLITIEALLTDKDGQAVVDPEGNPVKMTSTITVYRDTDQDGYPDKDTGMPEDPNNPGAPGANGDKDDDNDGWTDDEEKERGTDPKQDQDFPKVTEPSAENQPGKDTSKITGKTTPNTNVIVKDKDGNVIGTGTSDDQGNINIDVPKQDADDKLTITPGKKDDNGDIIPAKDKDGKDRGQAETIVKETPQVTDLEASNNPNSDKTKLTGKTSLPHTKLLVKDKEGHEIASGQSDEQGNFDMEIDKQPSGEKILVIPTKDYQDGDQRIGDPVEATVVDSSTETHKTQVKVTPKSQNALEYQAITPVTPTLEQVPAGAGLKVTIDGKTEYPGLAIDPETGQVTGSPEIKDWKASEETRTFNVEFAVIDQDGKPVLDEKGLPVKTASTITIYRDTDKDGLPDKDTGMPVDPNNPTVPAIDQGDKDDDNDGWTDDQEKEKGTDPKDPNSKPVEDTSTDADKYDPEGQDLTTSINGHLDPSEGIKNQSDLPSGTSYQFKQPVDTTSPGVKEATIVVTYPDGSQDEVQIKVTVKESTPELTDADKYEPQGQTIVTEVGGHPDPAEGIKNLDQLPKGSKIEFKEPVDTSSLGHKKASLIVNYPDGSQDEVEITVTVVEKTNDSHNETTDHATPASLLPQTGEQDATVIFGAAALSILAGLGLITKKRQED</sequence>
<keyword evidence="2" id="KW-0964">Secreted</keyword>
<evidence type="ECO:0000256" key="4">
    <source>
        <dbReference type="ARBA" id="ARBA00023088"/>
    </source>
</evidence>
<accession>A0AAJ1Q4B7</accession>
<feature type="compositionally biased region" description="Basic and acidic residues" evidence="5">
    <location>
        <begin position="1476"/>
        <end position="1505"/>
    </location>
</feature>
<feature type="compositionally biased region" description="Basic and acidic residues" evidence="5">
    <location>
        <begin position="1435"/>
        <end position="1447"/>
    </location>
</feature>
<dbReference type="Pfam" id="PF08428">
    <property type="entry name" value="Rib"/>
    <property type="match status" value="2"/>
</dbReference>
<feature type="region of interest" description="Disordered" evidence="5">
    <location>
        <begin position="1413"/>
        <end position="1547"/>
    </location>
</feature>
<feature type="transmembrane region" description="Helical" evidence="6">
    <location>
        <begin position="21"/>
        <end position="41"/>
    </location>
</feature>
<dbReference type="InterPro" id="IPR012706">
    <property type="entry name" value="Rib_alpha_Esp_rpt"/>
</dbReference>
<feature type="compositionally biased region" description="Polar residues" evidence="5">
    <location>
        <begin position="1176"/>
        <end position="1186"/>
    </location>
</feature>
<dbReference type="Pfam" id="PF00746">
    <property type="entry name" value="Gram_pos_anchor"/>
    <property type="match status" value="1"/>
</dbReference>
<keyword evidence="1" id="KW-0134">Cell wall</keyword>
<dbReference type="PROSITE" id="PS50847">
    <property type="entry name" value="GRAM_POS_ANCHORING"/>
    <property type="match status" value="1"/>
</dbReference>
<feature type="region of interest" description="Disordered" evidence="5">
    <location>
        <begin position="57"/>
        <end position="109"/>
    </location>
</feature>
<feature type="compositionally biased region" description="Acidic residues" evidence="5">
    <location>
        <begin position="64"/>
        <end position="83"/>
    </location>
</feature>
<feature type="compositionally biased region" description="Polar residues" evidence="5">
    <location>
        <begin position="1234"/>
        <end position="1259"/>
    </location>
</feature>
<keyword evidence="6" id="KW-0812">Transmembrane</keyword>
<feature type="transmembrane region" description="Helical" evidence="6">
    <location>
        <begin position="1683"/>
        <end position="1702"/>
    </location>
</feature>
<dbReference type="NCBIfam" id="TIGR01168">
    <property type="entry name" value="YSIRK_signal"/>
    <property type="match status" value="1"/>
</dbReference>
<name>A0AAJ1Q4B7_9LACT</name>
<evidence type="ECO:0000256" key="2">
    <source>
        <dbReference type="ARBA" id="ARBA00022525"/>
    </source>
</evidence>
<feature type="compositionally biased region" description="Basic and acidic residues" evidence="5">
    <location>
        <begin position="1191"/>
        <end position="1225"/>
    </location>
</feature>